<accession>A0A1W6MGN2</accession>
<keyword evidence="3" id="KW-1185">Reference proteome</keyword>
<protein>
    <submittedName>
        <fullName evidence="2">Uncharacterized protein</fullName>
    </submittedName>
</protein>
<sequence>MITFLNTCNIHRIKRVWRFRLDRVTGGLCFSPLLVGNSFGFWSPHRELLNPDSYRDALCLVVGGALTGMVFPKWLVGLLDIFTMPPTRKFMSKRMALAVVGD</sequence>
<dbReference type="EMBL" id="CP019344">
    <property type="protein sequence ID" value="ARN76740.1"/>
    <property type="molecule type" value="Genomic_DNA"/>
</dbReference>
<dbReference type="AlphaFoldDB" id="A0A1W6MGN2"/>
<proteinExistence type="predicted"/>
<keyword evidence="1" id="KW-0472">Membrane</keyword>
<evidence type="ECO:0000313" key="2">
    <source>
        <dbReference type="EMBL" id="ARN76740.1"/>
    </source>
</evidence>
<evidence type="ECO:0000313" key="3">
    <source>
        <dbReference type="Proteomes" id="UP000193431"/>
    </source>
</evidence>
<keyword evidence="1" id="KW-0812">Transmembrane</keyword>
<evidence type="ECO:0000256" key="1">
    <source>
        <dbReference type="SAM" id="Phobius"/>
    </source>
</evidence>
<feature type="transmembrane region" description="Helical" evidence="1">
    <location>
        <begin position="62"/>
        <end position="84"/>
    </location>
</feature>
<feature type="transmembrane region" description="Helical" evidence="1">
    <location>
        <begin position="21"/>
        <end position="42"/>
    </location>
</feature>
<organism evidence="2 3">
    <name type="scientific">Nonlabens spongiae</name>
    <dbReference type="NCBI Taxonomy" id="331648"/>
    <lineage>
        <taxon>Bacteria</taxon>
        <taxon>Pseudomonadati</taxon>
        <taxon>Bacteroidota</taxon>
        <taxon>Flavobacteriia</taxon>
        <taxon>Flavobacteriales</taxon>
        <taxon>Flavobacteriaceae</taxon>
        <taxon>Nonlabens</taxon>
    </lineage>
</organism>
<gene>
    <name evidence="2" type="ORF">BST97_01255</name>
</gene>
<dbReference type="Proteomes" id="UP000193431">
    <property type="component" value="Chromosome"/>
</dbReference>
<name>A0A1W6MGN2_9FLAO</name>
<keyword evidence="1" id="KW-1133">Transmembrane helix</keyword>
<reference evidence="2 3" key="1">
    <citation type="submission" date="2016-11" db="EMBL/GenBank/DDBJ databases">
        <title>Trade-off between light-utilization and light-protection in marine flavobacteria.</title>
        <authorList>
            <person name="Kumagai Y."/>
        </authorList>
    </citation>
    <scope>NUCLEOTIDE SEQUENCE [LARGE SCALE GENOMIC DNA]</scope>
    <source>
        <strain evidence="2 3">JCM 13191</strain>
    </source>
</reference>
<dbReference type="STRING" id="331648.BST97_01255"/>